<keyword evidence="3" id="KW-1185">Reference proteome</keyword>
<evidence type="ECO:0000313" key="3">
    <source>
        <dbReference type="Proteomes" id="UP000298138"/>
    </source>
</evidence>
<dbReference type="EMBL" id="ML220142">
    <property type="protein sequence ID" value="TGZ78346.1"/>
    <property type="molecule type" value="Genomic_DNA"/>
</dbReference>
<dbReference type="InParanoid" id="A0A4S2MMK5"/>
<feature type="region of interest" description="Disordered" evidence="1">
    <location>
        <begin position="1"/>
        <end position="70"/>
    </location>
</feature>
<reference evidence="2 3" key="1">
    <citation type="submission" date="2019-04" db="EMBL/GenBank/DDBJ databases">
        <title>Comparative genomics and transcriptomics to analyze fruiting body development in filamentous ascomycetes.</title>
        <authorList>
            <consortium name="DOE Joint Genome Institute"/>
            <person name="Lutkenhaus R."/>
            <person name="Traeger S."/>
            <person name="Breuer J."/>
            <person name="Kuo A."/>
            <person name="Lipzen A."/>
            <person name="Pangilinan J."/>
            <person name="Dilworth D."/>
            <person name="Sandor L."/>
            <person name="Poggeler S."/>
            <person name="Barry K."/>
            <person name="Grigoriev I.V."/>
            <person name="Nowrousian M."/>
        </authorList>
    </citation>
    <scope>NUCLEOTIDE SEQUENCE [LARGE SCALE GENOMIC DNA]</scope>
    <source>
        <strain evidence="2 3">CBS 389.68</strain>
    </source>
</reference>
<feature type="compositionally biased region" description="Pro residues" evidence="1">
    <location>
        <begin position="42"/>
        <end position="59"/>
    </location>
</feature>
<evidence type="ECO:0000313" key="2">
    <source>
        <dbReference type="EMBL" id="TGZ78346.1"/>
    </source>
</evidence>
<name>A0A4S2MMK5_9PEZI</name>
<accession>A0A4S2MMK5</accession>
<feature type="compositionally biased region" description="Pro residues" evidence="1">
    <location>
        <begin position="16"/>
        <end position="34"/>
    </location>
</feature>
<protein>
    <submittedName>
        <fullName evidence="2">Uncharacterized protein</fullName>
    </submittedName>
</protein>
<dbReference type="AlphaFoldDB" id="A0A4S2MMK5"/>
<evidence type="ECO:0000256" key="1">
    <source>
        <dbReference type="SAM" id="MobiDB-lite"/>
    </source>
</evidence>
<dbReference type="Proteomes" id="UP000298138">
    <property type="component" value="Unassembled WGS sequence"/>
</dbReference>
<gene>
    <name evidence="2" type="ORF">EX30DRAFT_159167</name>
</gene>
<sequence>MMMMFPTIFSLQLQTPNPPTSHLPLPPLAKPPSPHNAHNPPTCIPQPAAQPSPDSPPKQPRATAHPARHRVIPERVVGNLRNGVVGREANFFFLKLDNWAGKKWGRKNGGV</sequence>
<organism evidence="2 3">
    <name type="scientific">Ascodesmis nigricans</name>
    <dbReference type="NCBI Taxonomy" id="341454"/>
    <lineage>
        <taxon>Eukaryota</taxon>
        <taxon>Fungi</taxon>
        <taxon>Dikarya</taxon>
        <taxon>Ascomycota</taxon>
        <taxon>Pezizomycotina</taxon>
        <taxon>Pezizomycetes</taxon>
        <taxon>Pezizales</taxon>
        <taxon>Ascodesmidaceae</taxon>
        <taxon>Ascodesmis</taxon>
    </lineage>
</organism>
<proteinExistence type="predicted"/>